<dbReference type="SUPFAM" id="SSF53784">
    <property type="entry name" value="Phosphofructokinase"/>
    <property type="match status" value="1"/>
</dbReference>
<feature type="domain" description="Phosphofructokinase" evidence="11">
    <location>
        <begin position="8"/>
        <end position="314"/>
    </location>
</feature>
<keyword evidence="13" id="KW-1185">Reference proteome</keyword>
<dbReference type="GO" id="GO:0070095">
    <property type="term" value="F:fructose-6-phosphate binding"/>
    <property type="evidence" value="ECO:0007669"/>
    <property type="project" value="TreeGrafter"/>
</dbReference>
<evidence type="ECO:0000256" key="2">
    <source>
        <dbReference type="ARBA" id="ARBA00004496"/>
    </source>
</evidence>
<dbReference type="InterPro" id="IPR022953">
    <property type="entry name" value="ATP_PFK"/>
</dbReference>
<dbReference type="InterPro" id="IPR012003">
    <property type="entry name" value="ATP_PFK_prok-type"/>
</dbReference>
<dbReference type="RefSeq" id="WP_012642008.1">
    <property type="nucleotide sequence ID" value="NC_011959.1"/>
</dbReference>
<feature type="binding site" evidence="10">
    <location>
        <position position="282"/>
    </location>
    <ligand>
        <name>substrate</name>
        <note>ligand shared between dimeric partners</note>
    </ligand>
</feature>
<dbReference type="NCBIfam" id="NF002872">
    <property type="entry name" value="PRK03202.1"/>
    <property type="match status" value="1"/>
</dbReference>
<dbReference type="GO" id="GO:0042802">
    <property type="term" value="F:identical protein binding"/>
    <property type="evidence" value="ECO:0007669"/>
    <property type="project" value="TreeGrafter"/>
</dbReference>
<comment type="subcellular location">
    <subcellularLocation>
        <location evidence="2 10">Cytoplasm</location>
    </subcellularLocation>
</comment>
<dbReference type="UniPathway" id="UPA00109">
    <property type="reaction ID" value="UER00182"/>
</dbReference>
<dbReference type="OrthoDB" id="9802503at2"/>
<feature type="site" description="Important for substrate specificity; cannot use PPi as phosphoryl donor" evidence="10">
    <location>
        <position position="121"/>
    </location>
</feature>
<keyword evidence="8 10" id="KW-0460">Magnesium</keyword>
<dbReference type="GO" id="GO:0003872">
    <property type="term" value="F:6-phosphofructokinase activity"/>
    <property type="evidence" value="ECO:0007669"/>
    <property type="project" value="UniProtKB-UniRule"/>
</dbReference>
<organism evidence="12 13">
    <name type="scientific">Thermomicrobium roseum (strain ATCC 27502 / DSM 5159 / P-2)</name>
    <dbReference type="NCBI Taxonomy" id="309801"/>
    <lineage>
        <taxon>Bacteria</taxon>
        <taxon>Pseudomonadati</taxon>
        <taxon>Thermomicrobiota</taxon>
        <taxon>Thermomicrobia</taxon>
        <taxon>Thermomicrobiales</taxon>
        <taxon>Thermomicrobiaceae</taxon>
        <taxon>Thermomicrobium</taxon>
    </lineage>
</organism>
<evidence type="ECO:0000256" key="9">
    <source>
        <dbReference type="ARBA" id="ARBA00023152"/>
    </source>
</evidence>
<feature type="binding site" description="in other chain" evidence="10">
    <location>
        <begin position="142"/>
        <end position="144"/>
    </location>
    <ligand>
        <name>substrate</name>
        <note>ligand shared between dimeric partners</note>
    </ligand>
</feature>
<evidence type="ECO:0000313" key="13">
    <source>
        <dbReference type="Proteomes" id="UP000000447"/>
    </source>
</evidence>
<keyword evidence="7 10" id="KW-0418">Kinase</keyword>
<dbReference type="InterPro" id="IPR015912">
    <property type="entry name" value="Phosphofructokinase_CS"/>
</dbReference>
<dbReference type="EMBL" id="CP001275">
    <property type="protein sequence ID" value="ACM05352.1"/>
    <property type="molecule type" value="Genomic_DNA"/>
</dbReference>
<dbReference type="InterPro" id="IPR012829">
    <property type="entry name" value="Phosphofructokinase_III"/>
</dbReference>
<comment type="subunit">
    <text evidence="10">Homodimer or homotetramer.</text>
</comment>
<keyword evidence="6 10" id="KW-0479">Metal-binding</keyword>
<dbReference type="Proteomes" id="UP000000447">
    <property type="component" value="Chromosome"/>
</dbReference>
<evidence type="ECO:0000256" key="1">
    <source>
        <dbReference type="ARBA" id="ARBA00001946"/>
    </source>
</evidence>
<keyword evidence="10" id="KW-0067">ATP-binding</keyword>
<evidence type="ECO:0000256" key="10">
    <source>
        <dbReference type="HAMAP-Rule" id="MF_01976"/>
    </source>
</evidence>
<keyword evidence="5 10" id="KW-0808">Transferase</keyword>
<dbReference type="Gene3D" id="3.40.50.460">
    <property type="entry name" value="Phosphofructokinase domain"/>
    <property type="match status" value="1"/>
</dbReference>
<feature type="binding site" description="in other chain" evidence="10">
    <location>
        <position position="239"/>
    </location>
    <ligand>
        <name>substrate</name>
        <note>ligand shared between dimeric partners</note>
    </ligand>
</feature>
<dbReference type="eggNOG" id="COG0205">
    <property type="taxonomic scope" value="Bacteria"/>
</dbReference>
<evidence type="ECO:0000256" key="7">
    <source>
        <dbReference type="ARBA" id="ARBA00022777"/>
    </source>
</evidence>
<dbReference type="InterPro" id="IPR035966">
    <property type="entry name" value="PKF_sf"/>
</dbReference>
<keyword evidence="4 10" id="KW-0963">Cytoplasm</keyword>
<dbReference type="GO" id="GO:0005945">
    <property type="term" value="C:6-phosphofructokinase complex"/>
    <property type="evidence" value="ECO:0007669"/>
    <property type="project" value="TreeGrafter"/>
</dbReference>
<feature type="binding site" evidence="10">
    <location>
        <position position="179"/>
    </location>
    <ligand>
        <name>substrate</name>
        <note>ligand shared between dimeric partners</note>
    </ligand>
</feature>
<dbReference type="GO" id="GO:0030388">
    <property type="term" value="P:fructose 1,6-bisphosphate metabolic process"/>
    <property type="evidence" value="ECO:0007669"/>
    <property type="project" value="TreeGrafter"/>
</dbReference>
<dbReference type="GO" id="GO:0006002">
    <property type="term" value="P:fructose 6-phosphate metabolic process"/>
    <property type="evidence" value="ECO:0007669"/>
    <property type="project" value="InterPro"/>
</dbReference>
<dbReference type="Gene3D" id="3.40.50.450">
    <property type="match status" value="1"/>
</dbReference>
<name>B9KYQ8_THERP</name>
<accession>B9KYQ8</accession>
<comment type="function">
    <text evidence="10">Catalyzes the phosphorylation of D-fructose 6-phosphate to fructose 1,6-bisphosphate by ATP, the first committing step of glycolysis.</text>
</comment>
<dbReference type="Pfam" id="PF00365">
    <property type="entry name" value="PFK"/>
    <property type="match status" value="1"/>
</dbReference>
<evidence type="ECO:0000259" key="11">
    <source>
        <dbReference type="Pfam" id="PF00365"/>
    </source>
</evidence>
<dbReference type="PRINTS" id="PR00476">
    <property type="entry name" value="PHFRCTKINASE"/>
</dbReference>
<dbReference type="AlphaFoldDB" id="B9KYQ8"/>
<comment type="catalytic activity">
    <reaction evidence="10">
        <text>beta-D-fructose 6-phosphate + ATP = beta-D-fructose 1,6-bisphosphate + ADP + H(+)</text>
        <dbReference type="Rhea" id="RHEA:16109"/>
        <dbReference type="ChEBI" id="CHEBI:15378"/>
        <dbReference type="ChEBI" id="CHEBI:30616"/>
        <dbReference type="ChEBI" id="CHEBI:32966"/>
        <dbReference type="ChEBI" id="CHEBI:57634"/>
        <dbReference type="ChEBI" id="CHEBI:456216"/>
        <dbReference type="EC" id="2.7.1.11"/>
    </reaction>
</comment>
<dbReference type="GO" id="GO:0005524">
    <property type="term" value="F:ATP binding"/>
    <property type="evidence" value="ECO:0007669"/>
    <property type="project" value="UniProtKB-KW"/>
</dbReference>
<evidence type="ECO:0000313" key="12">
    <source>
        <dbReference type="EMBL" id="ACM05352.1"/>
    </source>
</evidence>
<sequence>MAERSLRRIGVLTGGGDAPGLNAALRAVVKTAILRYGWTVIGFEDGYEGAILGRARQLGLDDVRGLLVRGGTILGASNRANPFFFAHPEQGDTEPRDHSRTLLATLERIGIDALIVIGGEGSLSIAHRLNEMGLRVIGIPKTIDNDVRGTLQTIGFDTAVTTATEAIDRLHTTAESHHRVMLVELMGRDAGWIALSAGVAGGADVILIPEIPFVLDRVVEVIRGRRQRRRSFTIVAVAEGARPLDGEAVFERTGPLPYQRKYGGISLVLQKQLSRILPTEVRAVVLGHLQRGGTPTPTDRALATALGSAAVDALADDDDGVMVAIRAHPAGQATWGIVRVPLAEVARGPRLVPLDHPLVRAARGIGISFAQQDEE</sequence>
<evidence type="ECO:0000256" key="3">
    <source>
        <dbReference type="ARBA" id="ARBA00004679"/>
    </source>
</evidence>
<dbReference type="KEGG" id="tro:trd_0608"/>
<dbReference type="HAMAP" id="MF_01976">
    <property type="entry name" value="Phosphofructokinase_III"/>
    <property type="match status" value="1"/>
</dbReference>
<dbReference type="FunFam" id="3.40.50.460:FF:000002">
    <property type="entry name" value="ATP-dependent 6-phosphofructokinase"/>
    <property type="match status" value="1"/>
</dbReference>
<comment type="cofactor">
    <cofactor evidence="1 10">
        <name>Mg(2+)</name>
        <dbReference type="ChEBI" id="CHEBI:18420"/>
    </cofactor>
</comment>
<dbReference type="GO" id="GO:0061621">
    <property type="term" value="P:canonical glycolysis"/>
    <property type="evidence" value="ECO:0007669"/>
    <property type="project" value="TreeGrafter"/>
</dbReference>
<comment type="similarity">
    <text evidence="10">Belongs to the phosphofructokinase type A (PFKA) family. Mixed-substrate PFK group III subfamily.</text>
</comment>
<feature type="active site" description="Proton acceptor" evidence="10">
    <location>
        <position position="144"/>
    </location>
</feature>
<dbReference type="GO" id="GO:0046872">
    <property type="term" value="F:metal ion binding"/>
    <property type="evidence" value="ECO:0007669"/>
    <property type="project" value="UniProtKB-KW"/>
</dbReference>
<proteinExistence type="inferred from homology"/>
<comment type="caution">
    <text evidence="10">Lacks conserved residue(s) required for the propagation of feature annotation.</text>
</comment>
<dbReference type="PANTHER" id="PTHR13697:SF52">
    <property type="entry name" value="ATP-DEPENDENT 6-PHOSPHOFRUCTOKINASE 3"/>
    <property type="match status" value="1"/>
</dbReference>
<keyword evidence="10" id="KW-0547">Nucleotide-binding</keyword>
<comment type="pathway">
    <text evidence="3 10">Carbohydrate degradation; glycolysis; D-glyceraldehyde 3-phosphate and glycerone phosphate from D-glucose: step 3/4.</text>
</comment>
<gene>
    <name evidence="10" type="primary">pfkA</name>
    <name evidence="12" type="ordered locus">trd_0608</name>
</gene>
<feature type="binding site" evidence="10">
    <location>
        <position position="16"/>
    </location>
    <ligand>
        <name>ATP</name>
        <dbReference type="ChEBI" id="CHEBI:30616"/>
    </ligand>
</feature>
<dbReference type="HOGENOM" id="CLU_020655_0_0_0"/>
<dbReference type="PANTHER" id="PTHR13697">
    <property type="entry name" value="PHOSPHOFRUCTOKINASE"/>
    <property type="match status" value="1"/>
</dbReference>
<evidence type="ECO:0000256" key="6">
    <source>
        <dbReference type="ARBA" id="ARBA00022723"/>
    </source>
</evidence>
<dbReference type="InterPro" id="IPR000023">
    <property type="entry name" value="Phosphofructokinase_dom"/>
</dbReference>
<evidence type="ECO:0000256" key="8">
    <source>
        <dbReference type="ARBA" id="ARBA00022842"/>
    </source>
</evidence>
<feature type="binding site" evidence="10">
    <location>
        <begin position="79"/>
        <end position="80"/>
    </location>
    <ligand>
        <name>ATP</name>
        <dbReference type="ChEBI" id="CHEBI:30616"/>
    </ligand>
</feature>
<feature type="binding site" description="in other chain" evidence="10">
    <location>
        <begin position="186"/>
        <end position="188"/>
    </location>
    <ligand>
        <name>substrate</name>
        <note>ligand shared between dimeric partners</note>
    </ligand>
</feature>
<evidence type="ECO:0000256" key="5">
    <source>
        <dbReference type="ARBA" id="ARBA00022679"/>
    </source>
</evidence>
<feature type="binding site" evidence="10">
    <location>
        <begin position="119"/>
        <end position="122"/>
    </location>
    <ligand>
        <name>ATP</name>
        <dbReference type="ChEBI" id="CHEBI:30616"/>
    </ligand>
</feature>
<feature type="binding site" evidence="10">
    <location>
        <position position="120"/>
    </location>
    <ligand>
        <name>Mg(2+)</name>
        <dbReference type="ChEBI" id="CHEBI:18420"/>
        <note>catalytic</note>
    </ligand>
</feature>
<protein>
    <recommendedName>
        <fullName evidence="10">ATP-dependent 6-phosphofructokinase</fullName>
        <shortName evidence="10">ATP-PFK</shortName>
        <shortName evidence="10">Phosphofructokinase</shortName>
        <ecNumber evidence="10">2.7.1.11</ecNumber>
    </recommendedName>
    <alternativeName>
        <fullName evidence="10">Phosphohexokinase</fullName>
    </alternativeName>
</protein>
<dbReference type="EC" id="2.7.1.11" evidence="10"/>
<dbReference type="GO" id="GO:0016208">
    <property type="term" value="F:AMP binding"/>
    <property type="evidence" value="ECO:0007669"/>
    <property type="project" value="TreeGrafter"/>
</dbReference>
<evidence type="ECO:0000256" key="4">
    <source>
        <dbReference type="ARBA" id="ARBA00022490"/>
    </source>
</evidence>
<feature type="binding site" description="in other chain" evidence="10">
    <location>
        <begin position="288"/>
        <end position="291"/>
    </location>
    <ligand>
        <name>substrate</name>
        <note>ligand shared between dimeric partners</note>
    </ligand>
</feature>
<dbReference type="GO" id="GO:0047334">
    <property type="term" value="F:diphosphate-fructose-6-phosphate 1-phosphotransferase activity"/>
    <property type="evidence" value="ECO:0007669"/>
    <property type="project" value="InterPro"/>
</dbReference>
<keyword evidence="9 10" id="KW-0324">Glycolysis</keyword>
<dbReference type="GO" id="GO:0048029">
    <property type="term" value="F:monosaccharide binding"/>
    <property type="evidence" value="ECO:0007669"/>
    <property type="project" value="TreeGrafter"/>
</dbReference>
<dbReference type="PIRSF" id="PIRSF000532">
    <property type="entry name" value="ATP_PFK_prok"/>
    <property type="match status" value="1"/>
</dbReference>
<dbReference type="STRING" id="309801.trd_0608"/>
<reference evidence="12 13" key="1">
    <citation type="journal article" date="2009" name="PLoS ONE">
        <title>Complete genome sequence of the aerobic CO-oxidizing thermophile Thermomicrobium roseum.</title>
        <authorList>
            <person name="Wu D."/>
            <person name="Raymond J."/>
            <person name="Wu M."/>
            <person name="Chatterji S."/>
            <person name="Ren Q."/>
            <person name="Graham J.E."/>
            <person name="Bryant D.A."/>
            <person name="Robb F."/>
            <person name="Colman A."/>
            <person name="Tallon L.J."/>
            <person name="Badger J.H."/>
            <person name="Madupu R."/>
            <person name="Ward N.L."/>
            <person name="Eisen J.A."/>
        </authorList>
    </citation>
    <scope>NUCLEOTIDE SEQUENCE [LARGE SCALE GENOMIC DNA]</scope>
    <source>
        <strain evidence="13">ATCC 27502 / DSM 5159 / P-2</strain>
    </source>
</reference>
<dbReference type="PROSITE" id="PS00433">
    <property type="entry name" value="PHOSPHOFRUCTOKINASE"/>
    <property type="match status" value="1"/>
</dbReference>